<evidence type="ECO:0000256" key="8">
    <source>
        <dbReference type="ARBA" id="ARBA00022989"/>
    </source>
</evidence>
<sequence>MGRFQTDSVAEQIYRAFTRKNSVYVSVIMVGAVVMEKMVVDFVDGCWQSSNQGKFYEDIPVLGQLAEGEE</sequence>
<dbReference type="InterPro" id="IPR036656">
    <property type="entry name" value="QCR9_sf"/>
</dbReference>
<keyword evidence="9 11" id="KW-0496">Mitochondrion</keyword>
<keyword evidence="5" id="KW-0812">Transmembrane</keyword>
<keyword evidence="8" id="KW-1133">Transmembrane helix</keyword>
<accession>A0A8T0GZG6</accession>
<evidence type="ECO:0000256" key="7">
    <source>
        <dbReference type="ARBA" id="ARBA00022982"/>
    </source>
</evidence>
<comment type="function">
    <text evidence="11">Component of the ubiquinol-cytochrome c oxidoreductase, a multisubunit transmembrane complex that is part of the mitochondrial electron transport chain which drives oxidative phosphorylation. The complex plays an important role in the uptake of multiple carbon sources present in different host niches.</text>
</comment>
<protein>
    <recommendedName>
        <fullName evidence="11">Complex III subunit 9</fullName>
    </recommendedName>
</protein>
<evidence type="ECO:0000256" key="5">
    <source>
        <dbReference type="ARBA" id="ARBA00022692"/>
    </source>
</evidence>
<keyword evidence="6 11" id="KW-0999">Mitochondrion inner membrane</keyword>
<comment type="similarity">
    <text evidence="2 11">Belongs to the UQCR10/QCR9 family.</text>
</comment>
<organism evidence="12 13">
    <name type="scientific">Ceratodon purpureus</name>
    <name type="common">Fire moss</name>
    <name type="synonym">Dicranum purpureum</name>
    <dbReference type="NCBI Taxonomy" id="3225"/>
    <lineage>
        <taxon>Eukaryota</taxon>
        <taxon>Viridiplantae</taxon>
        <taxon>Streptophyta</taxon>
        <taxon>Embryophyta</taxon>
        <taxon>Bryophyta</taxon>
        <taxon>Bryophytina</taxon>
        <taxon>Bryopsida</taxon>
        <taxon>Dicranidae</taxon>
        <taxon>Pseudoditrichales</taxon>
        <taxon>Ditrichaceae</taxon>
        <taxon>Ceratodon</taxon>
    </lineage>
</organism>
<evidence type="ECO:0000256" key="11">
    <source>
        <dbReference type="RuleBase" id="RU368056"/>
    </source>
</evidence>
<keyword evidence="10" id="KW-0472">Membrane</keyword>
<dbReference type="PANTHER" id="PTHR12980">
    <property type="entry name" value="UBIQUINOL-CYTOCHROME C REDUCTASE COMPLEX, SUBUNIT X"/>
    <property type="match status" value="1"/>
</dbReference>
<dbReference type="GO" id="GO:0006122">
    <property type="term" value="P:mitochondrial electron transport, ubiquinol to cytochrome c"/>
    <property type="evidence" value="ECO:0007669"/>
    <property type="project" value="UniProtKB-UniRule"/>
</dbReference>
<reference evidence="12" key="1">
    <citation type="submission" date="2020-06" db="EMBL/GenBank/DDBJ databases">
        <title>WGS assembly of Ceratodon purpureus strain R40.</title>
        <authorList>
            <person name="Carey S.B."/>
            <person name="Jenkins J."/>
            <person name="Shu S."/>
            <person name="Lovell J.T."/>
            <person name="Sreedasyam A."/>
            <person name="Maumus F."/>
            <person name="Tiley G.P."/>
            <person name="Fernandez-Pozo N."/>
            <person name="Barry K."/>
            <person name="Chen C."/>
            <person name="Wang M."/>
            <person name="Lipzen A."/>
            <person name="Daum C."/>
            <person name="Saski C.A."/>
            <person name="Payton A.C."/>
            <person name="Mcbreen J.C."/>
            <person name="Conrad R.E."/>
            <person name="Kollar L.M."/>
            <person name="Olsson S."/>
            <person name="Huttunen S."/>
            <person name="Landis J.B."/>
            <person name="Wickett N.J."/>
            <person name="Johnson M.G."/>
            <person name="Rensing S.A."/>
            <person name="Grimwood J."/>
            <person name="Schmutz J."/>
            <person name="Mcdaniel S.F."/>
        </authorList>
    </citation>
    <scope>NUCLEOTIDE SEQUENCE</scope>
    <source>
        <strain evidence="12">R40</strain>
    </source>
</reference>
<evidence type="ECO:0000256" key="6">
    <source>
        <dbReference type="ARBA" id="ARBA00022792"/>
    </source>
</evidence>
<evidence type="ECO:0000256" key="4">
    <source>
        <dbReference type="ARBA" id="ARBA00022660"/>
    </source>
</evidence>
<keyword evidence="4 11" id="KW-0679">Respiratory chain</keyword>
<dbReference type="Proteomes" id="UP000822688">
    <property type="component" value="Chromosome 8"/>
</dbReference>
<evidence type="ECO:0000256" key="3">
    <source>
        <dbReference type="ARBA" id="ARBA00022448"/>
    </source>
</evidence>
<dbReference type="GO" id="GO:0005743">
    <property type="term" value="C:mitochondrial inner membrane"/>
    <property type="evidence" value="ECO:0007669"/>
    <property type="project" value="UniProtKB-SubCell"/>
</dbReference>
<evidence type="ECO:0000256" key="1">
    <source>
        <dbReference type="ARBA" id="ARBA00004434"/>
    </source>
</evidence>
<keyword evidence="3 11" id="KW-0813">Transport</keyword>
<dbReference type="Gene3D" id="1.20.5.260">
    <property type="entry name" value="Cytochrome b-c1 complex subunit 9"/>
    <property type="match status" value="1"/>
</dbReference>
<dbReference type="SUPFAM" id="SSF81514">
    <property type="entry name" value="Subunit X (non-heme 7 kDa protein) of cytochrome bc1 complex (Ubiquinol-cytochrome c reductase)"/>
    <property type="match status" value="1"/>
</dbReference>
<evidence type="ECO:0000256" key="10">
    <source>
        <dbReference type="ARBA" id="ARBA00023136"/>
    </source>
</evidence>
<dbReference type="GO" id="GO:0045275">
    <property type="term" value="C:respiratory chain complex III"/>
    <property type="evidence" value="ECO:0007669"/>
    <property type="project" value="UniProtKB-UniRule"/>
</dbReference>
<evidence type="ECO:0000313" key="13">
    <source>
        <dbReference type="Proteomes" id="UP000822688"/>
    </source>
</evidence>
<comment type="subcellular location">
    <subcellularLocation>
        <location evidence="1 11">Mitochondrion inner membrane</location>
        <topology evidence="1 11">Single-pass membrane protein</topology>
    </subcellularLocation>
</comment>
<dbReference type="AlphaFoldDB" id="A0A8T0GZG6"/>
<comment type="subunit">
    <text evidence="11">Component of the ubiquinol-cytochrome c oxidoreductase (cytochrome b-c1 complex, complex III, CIII), a multisubunit enzyme composed of 3 respiratory subunits cytochrome b, cytochrome c1 and Rieske protein, 2 core protein subunits, and additional low-molecular weight protein subunits.</text>
</comment>
<comment type="caution">
    <text evidence="12">The sequence shown here is derived from an EMBL/GenBank/DDBJ whole genome shotgun (WGS) entry which is preliminary data.</text>
</comment>
<proteinExistence type="inferred from homology"/>
<evidence type="ECO:0000256" key="2">
    <source>
        <dbReference type="ARBA" id="ARBA00007856"/>
    </source>
</evidence>
<evidence type="ECO:0000256" key="9">
    <source>
        <dbReference type="ARBA" id="ARBA00023128"/>
    </source>
</evidence>
<dbReference type="Pfam" id="PF05365">
    <property type="entry name" value="UCR_UQCRX_QCR9"/>
    <property type="match status" value="1"/>
</dbReference>
<evidence type="ECO:0000313" key="12">
    <source>
        <dbReference type="EMBL" id="KAG0563825.1"/>
    </source>
</evidence>
<name>A0A8T0GZG6_CERPU</name>
<dbReference type="PANTHER" id="PTHR12980:SF0">
    <property type="entry name" value="CYTOCHROME B-C1 COMPLEX SUBUNIT 9"/>
    <property type="match status" value="1"/>
</dbReference>
<keyword evidence="13" id="KW-1185">Reference proteome</keyword>
<dbReference type="InterPro" id="IPR008027">
    <property type="entry name" value="QCR9"/>
</dbReference>
<dbReference type="EMBL" id="CM026429">
    <property type="protein sequence ID" value="KAG0563825.1"/>
    <property type="molecule type" value="Genomic_DNA"/>
</dbReference>
<keyword evidence="7 11" id="KW-0249">Electron transport</keyword>
<gene>
    <name evidence="12" type="ORF">KC19_8G062000</name>
</gene>